<reference evidence="5" key="3">
    <citation type="submission" date="2017-01" db="EMBL/GenBank/DDBJ databases">
        <authorList>
            <person name="Mah S.A."/>
            <person name="Swanson W.J."/>
            <person name="Moy G.W."/>
            <person name="Vacquier V.D."/>
        </authorList>
    </citation>
    <scope>NUCLEOTIDE SEQUENCE [LARGE SCALE GENOMIC DNA]</scope>
    <source>
        <strain evidence="5">65</strain>
    </source>
</reference>
<keyword evidence="2" id="KW-0472">Membrane</keyword>
<organism evidence="4">
    <name type="scientific">Cyberlindnera fabianii</name>
    <name type="common">Yeast</name>
    <name type="synonym">Hansenula fabianii</name>
    <dbReference type="NCBI Taxonomy" id="36022"/>
    <lineage>
        <taxon>Eukaryota</taxon>
        <taxon>Fungi</taxon>
        <taxon>Dikarya</taxon>
        <taxon>Ascomycota</taxon>
        <taxon>Saccharomycotina</taxon>
        <taxon>Saccharomycetes</taxon>
        <taxon>Phaffomycetales</taxon>
        <taxon>Phaffomycetaceae</taxon>
        <taxon>Cyberlindnera</taxon>
    </lineage>
</organism>
<accession>A0A061ANQ8</accession>
<reference evidence="4" key="1">
    <citation type="journal article" date="2014" name="Genome Announc.">
        <title>Genome sequence of the yeast Cyberlindnera fabianii (Hansenula fabianii).</title>
        <authorList>
            <person name="Freel K.C."/>
            <person name="Sarilar V."/>
            <person name="Neuveglise C."/>
            <person name="Devillers H."/>
            <person name="Friedrich A."/>
            <person name="Schacherer J."/>
        </authorList>
    </citation>
    <scope>NUCLEOTIDE SEQUENCE</scope>
    <source>
        <strain evidence="4">YJS4271</strain>
    </source>
</reference>
<feature type="compositionally biased region" description="Gly residues" evidence="1">
    <location>
        <begin position="330"/>
        <end position="340"/>
    </location>
</feature>
<dbReference type="OrthoDB" id="4084551at2759"/>
<keyword evidence="6" id="KW-1185">Reference proteome</keyword>
<name>A0A061ANQ8_CYBFA</name>
<feature type="chain" id="PRO_5015026799" evidence="3">
    <location>
        <begin position="17"/>
        <end position="373"/>
    </location>
</feature>
<feature type="region of interest" description="Disordered" evidence="1">
    <location>
        <begin position="309"/>
        <end position="373"/>
    </location>
</feature>
<dbReference type="VEuPathDB" id="FungiDB:BON22_4559"/>
<evidence type="ECO:0000256" key="2">
    <source>
        <dbReference type="SAM" id="Phobius"/>
    </source>
</evidence>
<feature type="signal peptide" evidence="3">
    <location>
        <begin position="1"/>
        <end position="16"/>
    </location>
</feature>
<dbReference type="Pfam" id="PF14610">
    <property type="entry name" value="Psg1"/>
    <property type="match status" value="1"/>
</dbReference>
<evidence type="ECO:0000313" key="4">
    <source>
        <dbReference type="EMBL" id="CDR39252.1"/>
    </source>
</evidence>
<dbReference type="InterPro" id="IPR028000">
    <property type="entry name" value="Pma1"/>
</dbReference>
<gene>
    <name evidence="5" type="ORF">BON22_4559</name>
    <name evidence="4" type="ORF">CYFA0S_03e01354g</name>
</gene>
<feature type="transmembrane region" description="Helical" evidence="2">
    <location>
        <begin position="280"/>
        <end position="303"/>
    </location>
</feature>
<dbReference type="Proteomes" id="UP000189513">
    <property type="component" value="Unassembled WGS sequence"/>
</dbReference>
<dbReference type="EMBL" id="LK052888">
    <property type="protein sequence ID" value="CDR39252.1"/>
    <property type="molecule type" value="Genomic_DNA"/>
</dbReference>
<keyword evidence="2" id="KW-1133">Transmembrane helix</keyword>
<evidence type="ECO:0000313" key="5">
    <source>
        <dbReference type="EMBL" id="ONH65684.1"/>
    </source>
</evidence>
<feature type="compositionally biased region" description="Polar residues" evidence="1">
    <location>
        <begin position="345"/>
        <end position="373"/>
    </location>
</feature>
<dbReference type="OMA" id="VGETYWI"/>
<keyword evidence="3" id="KW-0732">Signal</keyword>
<sequence length="373" mass="38868">MKFSLLAFPALAAAAAIPQPDAMITDAPTLVKRGGTQEKQLTDKVWTSISSGVTMKITPTVIDGVTISASPVSSATVWASLDGSGIPYLITPTVSDGTTVSTSPTPTASGYPAADAVPPVLRCFGDRVPEDDDDKPGYPFCTALNGTEMVVGETYWITWDPTYFDSDSITKVSISLIAYPQTGSSNDTLFTSNYVSRADGYYPLTMRSQYIRKGNGYMWLTITPLVTSQSDATTVGTKTGPLIRAIISDSEASTTIAKVPSDNNLDTASSSSSKSNKAKVIAPAVVIPVICVIAIAAGVVWYLNKQKKSRSGSSGARDVGAGSGPRAAGAGAGSSTGGVGDIHLSRTTTKENASIVTEETGHNPFQETSRTVL</sequence>
<dbReference type="EMBL" id="MPUK01000010">
    <property type="protein sequence ID" value="ONH65684.1"/>
    <property type="molecule type" value="Genomic_DNA"/>
</dbReference>
<protein>
    <submittedName>
        <fullName evidence="4">CYFA0S03e01354g1_1</fullName>
    </submittedName>
</protein>
<evidence type="ECO:0000256" key="1">
    <source>
        <dbReference type="SAM" id="MobiDB-lite"/>
    </source>
</evidence>
<evidence type="ECO:0000313" key="6">
    <source>
        <dbReference type="Proteomes" id="UP000189513"/>
    </source>
</evidence>
<keyword evidence="2" id="KW-0812">Transmembrane</keyword>
<dbReference type="AlphaFoldDB" id="A0A061ANQ8"/>
<proteinExistence type="predicted"/>
<evidence type="ECO:0000256" key="3">
    <source>
        <dbReference type="SAM" id="SignalP"/>
    </source>
</evidence>
<reference evidence="6" key="2">
    <citation type="journal article" date="2017" name="Genome Announc.">
        <title>Genome sequences of Cyberlindnera fabianii 65, Pichia kudriavzevii 129, and Saccharomyces cerevisiae 131 isolated from fermented masau fruits in Zimbabwe.</title>
        <authorList>
            <person name="van Rijswijck I.M.H."/>
            <person name="Derks M.F.L."/>
            <person name="Abee T."/>
            <person name="de Ridder D."/>
            <person name="Smid E.J."/>
        </authorList>
    </citation>
    <scope>NUCLEOTIDE SEQUENCE [LARGE SCALE GENOMIC DNA]</scope>
    <source>
        <strain evidence="6">65</strain>
    </source>
</reference>